<dbReference type="EMBL" id="JACOQL010000005">
    <property type="protein sequence ID" value="MBC9248225.1"/>
    <property type="molecule type" value="Genomic_DNA"/>
</dbReference>
<gene>
    <name evidence="1" type="ORF">H4P12_16245</name>
</gene>
<reference evidence="1" key="1">
    <citation type="submission" date="2020-08" db="EMBL/GenBank/DDBJ databases">
        <title>Paracoccus amoyensis sp. nov., isolated from the surface seawater at coast of Xiamen, Fujian.</title>
        <authorList>
            <person name="Lyu L."/>
        </authorList>
    </citation>
    <scope>NUCLEOTIDE SEQUENCE</scope>
    <source>
        <strain evidence="1">11-3</strain>
    </source>
</reference>
<organism evidence="1 2">
    <name type="scientific">Paracoccus amoyensis</name>
    <dbReference type="NCBI Taxonomy" id="2760093"/>
    <lineage>
        <taxon>Bacteria</taxon>
        <taxon>Pseudomonadati</taxon>
        <taxon>Pseudomonadota</taxon>
        <taxon>Alphaproteobacteria</taxon>
        <taxon>Rhodobacterales</taxon>
        <taxon>Paracoccaceae</taxon>
        <taxon>Paracoccus</taxon>
    </lineage>
</organism>
<dbReference type="RefSeq" id="WP_187794727.1">
    <property type="nucleotide sequence ID" value="NZ_JACOQL010000005.1"/>
</dbReference>
<protein>
    <submittedName>
        <fullName evidence="1">Uncharacterized protein</fullName>
    </submittedName>
</protein>
<accession>A0A926GQS5</accession>
<keyword evidence="2" id="KW-1185">Reference proteome</keyword>
<name>A0A926GQS5_9RHOB</name>
<dbReference type="AlphaFoldDB" id="A0A926GQS5"/>
<evidence type="ECO:0000313" key="2">
    <source>
        <dbReference type="Proteomes" id="UP000608594"/>
    </source>
</evidence>
<sequence>MFGITHIRTMNEKPQPANTTDLAATLATVSLEDAKSVANRAVFRVLSNFWLGSSFLETNRGRVKPPYFLLHFLRLAIVNQTGVLVNGLQKTVEFVARPIPTYSMLDDYQRQNSLRALVSATGINSSSDAAGVCQTAEYSFTTDWELPEAGDEQGPTEETLQQRRIFREAALQDVSALKQGLDIWRQPLWADGVTPPVQPFLGGRYLPDAPGSDFFADWLKRVAEGGRQNWDLLRDVALIKDELWNEGGEALDAEIRRLRQHHAIEATANGETIEANPETGKLRLVPETELPDNVAAYVRRKIIGATEIFDGASDQLYGGLAQDLSMLRRMAEDVGASPVELFDACSAATRRLVVRIQTGECPSAEQDPLIADYRKRLRDAAADILGSDEETRMVLERRAAIIGNTSLIDNRDAIIEMTEAVLPVLDPHLAEVLPEDANAATDPAVAPEDRAVASYRLIGRLLRIKKALPVARDVATGFAIGNGALVGAVNYMQAIEFLATSPAIKTAIEAILRYLGL</sequence>
<dbReference type="Proteomes" id="UP000608594">
    <property type="component" value="Unassembled WGS sequence"/>
</dbReference>
<evidence type="ECO:0000313" key="1">
    <source>
        <dbReference type="EMBL" id="MBC9248225.1"/>
    </source>
</evidence>
<proteinExistence type="predicted"/>
<comment type="caution">
    <text evidence="1">The sequence shown here is derived from an EMBL/GenBank/DDBJ whole genome shotgun (WGS) entry which is preliminary data.</text>
</comment>